<dbReference type="AlphaFoldDB" id="A0A8E2EBM5"/>
<organism evidence="2 3">
    <name type="scientific">Lepidopterella palustris CBS 459.81</name>
    <dbReference type="NCBI Taxonomy" id="1314670"/>
    <lineage>
        <taxon>Eukaryota</taxon>
        <taxon>Fungi</taxon>
        <taxon>Dikarya</taxon>
        <taxon>Ascomycota</taxon>
        <taxon>Pezizomycotina</taxon>
        <taxon>Dothideomycetes</taxon>
        <taxon>Pleosporomycetidae</taxon>
        <taxon>Mytilinidiales</taxon>
        <taxon>Argynnaceae</taxon>
        <taxon>Lepidopterella</taxon>
    </lineage>
</organism>
<gene>
    <name evidence="2" type="ORF">K432DRAFT_296380</name>
</gene>
<sequence>MGSQLRILAPQGQSRPSNKQKFRNLLQSSEPPSSPLAKGTKCDALEIDGQPCYAVLPTEGQAWCSRHFKEMKALNADWKQAQQEAEEIQGLSNPDFAKQKVLKLRLAIDLRRQVSQRFYKRGGDTADHIQWIMKLERDVRALADQKLVSSLTANRPPPAELNTWSPASAIGDHITVLQSPLDPKIPISALRDIPDDGTIIVFKHFYADLCATAVRRLYEVVPDLNDGPPDASSTSPDRRSPKLLDGGTDILRAWFRIMILNDSEAEALEHATKASTIDEFLKGRHASQVETYIDFFEKAWRPHALQYLRVAICAQTLAAREVKTISILGGVIPSTTEGLKMTKPCWDILYRWFPKLLTPWTLASMCQTFEDYTTICKLLMIGLYREHWYDPDSTLLECTTGVYLGFIPSSTSDNGRVSFPTDSKDGSISEVQCRNYITGQMAIGDPLTERLLDELRKRTERLLLVVYEGTNADATVYPSEDDLFIRRRRSAKTEDALKDAEWTTEVTLEDIKNNLRLRKSSMYDPIVVDSWQFIVIDKQPGLPFSLFDLIQDALLMLVGDPSPRQLAKMVIRDVIPPAVQQIFLDEMILQSALELRYPPPRDIQYEGNRVRCWNVEEGLLASRWPKFEESRTRDEDRFIMCVVEDMEKKGLVTLAPEYEHPQTRPLVIQGTDGGLDLYFPYDFKEKSPDSLESTTSLRALPPPDCLLEFAKSFKEKHPTALMAKGSVQTHYCAWPMPAIKRLGNSRLNFATWKGHIYYWNAMPFDRPWAERAWQYYLHHYMNAQYPFVMFYLTTFVICAVDETGVEEAMVSILDEADKHDWKLIIPPLRHWTTDIDSLHLTDTFQGIRPV</sequence>
<evidence type="ECO:0000313" key="3">
    <source>
        <dbReference type="Proteomes" id="UP000250266"/>
    </source>
</evidence>
<dbReference type="EMBL" id="KV744935">
    <property type="protein sequence ID" value="OCK81046.1"/>
    <property type="molecule type" value="Genomic_DNA"/>
</dbReference>
<protein>
    <submittedName>
        <fullName evidence="2">Uncharacterized protein</fullName>
    </submittedName>
</protein>
<reference evidence="2 3" key="1">
    <citation type="journal article" date="2016" name="Nat. Commun.">
        <title>Ectomycorrhizal ecology is imprinted in the genome of the dominant symbiotic fungus Cenococcum geophilum.</title>
        <authorList>
            <consortium name="DOE Joint Genome Institute"/>
            <person name="Peter M."/>
            <person name="Kohler A."/>
            <person name="Ohm R.A."/>
            <person name="Kuo A."/>
            <person name="Krutzmann J."/>
            <person name="Morin E."/>
            <person name="Arend M."/>
            <person name="Barry K.W."/>
            <person name="Binder M."/>
            <person name="Choi C."/>
            <person name="Clum A."/>
            <person name="Copeland A."/>
            <person name="Grisel N."/>
            <person name="Haridas S."/>
            <person name="Kipfer T."/>
            <person name="LaButti K."/>
            <person name="Lindquist E."/>
            <person name="Lipzen A."/>
            <person name="Maire R."/>
            <person name="Meier B."/>
            <person name="Mihaltcheva S."/>
            <person name="Molinier V."/>
            <person name="Murat C."/>
            <person name="Poggeler S."/>
            <person name="Quandt C.A."/>
            <person name="Sperisen C."/>
            <person name="Tritt A."/>
            <person name="Tisserant E."/>
            <person name="Crous P.W."/>
            <person name="Henrissat B."/>
            <person name="Nehls U."/>
            <person name="Egli S."/>
            <person name="Spatafora J.W."/>
            <person name="Grigoriev I.V."/>
            <person name="Martin F.M."/>
        </authorList>
    </citation>
    <scope>NUCLEOTIDE SEQUENCE [LARGE SCALE GENOMIC DNA]</scope>
    <source>
        <strain evidence="2 3">CBS 459.81</strain>
    </source>
</reference>
<dbReference type="Proteomes" id="UP000250266">
    <property type="component" value="Unassembled WGS sequence"/>
</dbReference>
<accession>A0A8E2EBM5</accession>
<dbReference type="OrthoDB" id="4732550at2759"/>
<feature type="region of interest" description="Disordered" evidence="1">
    <location>
        <begin position="225"/>
        <end position="244"/>
    </location>
</feature>
<feature type="region of interest" description="Disordered" evidence="1">
    <location>
        <begin position="1"/>
        <end position="38"/>
    </location>
</feature>
<proteinExistence type="predicted"/>
<evidence type="ECO:0000256" key="1">
    <source>
        <dbReference type="SAM" id="MobiDB-lite"/>
    </source>
</evidence>
<evidence type="ECO:0000313" key="2">
    <source>
        <dbReference type="EMBL" id="OCK81046.1"/>
    </source>
</evidence>
<name>A0A8E2EBM5_9PEZI</name>
<keyword evidence="3" id="KW-1185">Reference proteome</keyword>